<gene>
    <name evidence="1" type="ORF">BJ989_002602</name>
</gene>
<evidence type="ECO:0008006" key="3">
    <source>
        <dbReference type="Google" id="ProtNLM"/>
    </source>
</evidence>
<comment type="caution">
    <text evidence="1">The sequence shown here is derived from an EMBL/GenBank/DDBJ whole genome shotgun (WGS) entry which is preliminary data.</text>
</comment>
<reference evidence="1 2" key="1">
    <citation type="submission" date="2020-07" db="EMBL/GenBank/DDBJ databases">
        <title>Sequencing the genomes of 1000 actinobacteria strains.</title>
        <authorList>
            <person name="Klenk H.-P."/>
        </authorList>
    </citation>
    <scope>NUCLEOTIDE SEQUENCE [LARGE SCALE GENOMIC DNA]</scope>
    <source>
        <strain evidence="1 2">DSM 24552</strain>
    </source>
</reference>
<evidence type="ECO:0000313" key="2">
    <source>
        <dbReference type="Proteomes" id="UP000544110"/>
    </source>
</evidence>
<proteinExistence type="predicted"/>
<dbReference type="Proteomes" id="UP000544110">
    <property type="component" value="Unassembled WGS sequence"/>
</dbReference>
<name>A0A7Y9RWY9_9ACTN</name>
<organism evidence="1 2">
    <name type="scientific">Nocardioides perillae</name>
    <dbReference type="NCBI Taxonomy" id="1119534"/>
    <lineage>
        <taxon>Bacteria</taxon>
        <taxon>Bacillati</taxon>
        <taxon>Actinomycetota</taxon>
        <taxon>Actinomycetes</taxon>
        <taxon>Propionibacteriales</taxon>
        <taxon>Nocardioidaceae</taxon>
        <taxon>Nocardioides</taxon>
    </lineage>
</organism>
<sequence>MVLLVAAVVAVLALRDDTYVAPTPTAPSVAAARPAEAAAALDALARALEDGSPEAAAAVAPPGDETAAARLAAVADDASALGVGEVDLRYVDALGPVGNDGSWTAEADATWSFAGFDTAPVRAEVQVALRVVGDAVGVVGFVAPAAATDGVADDRLPLWLTGAVEVSRADDVLVLAADDLDLERYARLARAAVAQVREVLPGWRTGLVVQVPSSAEALRAALAADERQYAAVAAVTTTVGDGTDPAAPVHVFVNPEVFDGLDPRGAQVVMTHEAVHVATDAPRADVPLWLLEGFADHVALRDVDLPVTTTAGQVIAQVREDGVPAALPGPAEFDTSATHLGATYEAAWLACEVVADAAGPDALVELYRRVDAGEDVEAVLRDVAGFGLAGLTQRWQERLRAVAA</sequence>
<accession>A0A7Y9RWY9</accession>
<dbReference type="EMBL" id="JACCAC010000001">
    <property type="protein sequence ID" value="NYG56298.1"/>
    <property type="molecule type" value="Genomic_DNA"/>
</dbReference>
<protein>
    <recommendedName>
        <fullName evidence="3">Peptidase MA superfamily protein</fullName>
    </recommendedName>
</protein>
<dbReference type="AlphaFoldDB" id="A0A7Y9RWY9"/>
<evidence type="ECO:0000313" key="1">
    <source>
        <dbReference type="EMBL" id="NYG56298.1"/>
    </source>
</evidence>
<dbReference type="RefSeq" id="WP_179518572.1">
    <property type="nucleotide sequence ID" value="NZ_JACCAC010000001.1"/>
</dbReference>
<keyword evidence="2" id="KW-1185">Reference proteome</keyword>